<name>A0ABT7YEJ0_9BACT</name>
<evidence type="ECO:0000313" key="3">
    <source>
        <dbReference type="Proteomes" id="UP001171916"/>
    </source>
</evidence>
<gene>
    <name evidence="2" type="ORF">QVH07_10665</name>
</gene>
<dbReference type="InterPro" id="IPR036291">
    <property type="entry name" value="NAD(P)-bd_dom_sf"/>
</dbReference>
<dbReference type="PRINTS" id="PR00081">
    <property type="entry name" value="GDHRDH"/>
</dbReference>
<sequence>MKILLTGSTSGIGWETFKDLWSEGHEMILPVRNVKKAEGMLHNFGVKERIYVYPMDLANLNSVSEAAGMIIKDHDQIEVIINNAGGMYPQQKKSDDGIDLTFSVNHLGHFLLTTQVLKKLKKSPSKVINVSSEAHKIAKVRKDDLGLIKSTSDLTSYANVKLYNILFTIRLKQKYGEKGLNVFSLHPGAVRTNFGSDSGPISKAIIQLSQLFFISAKKGAQTTLHLVKQDNSKLVNGAYYKKQKPANSSKTAKDMELAKALWDYSEGEIERILG</sequence>
<keyword evidence="1" id="KW-0560">Oxidoreductase</keyword>
<dbReference type="PANTHER" id="PTHR43157:SF31">
    <property type="entry name" value="PHOSPHATIDYLINOSITOL-GLYCAN BIOSYNTHESIS CLASS F PROTEIN"/>
    <property type="match status" value="1"/>
</dbReference>
<protein>
    <submittedName>
        <fullName evidence="2">SDR family NAD(P)-dependent oxidoreductase</fullName>
    </submittedName>
</protein>
<evidence type="ECO:0000256" key="1">
    <source>
        <dbReference type="ARBA" id="ARBA00023002"/>
    </source>
</evidence>
<organism evidence="2 3">
    <name type="scientific">Algoriphagus sediminis</name>
    <dbReference type="NCBI Taxonomy" id="3057113"/>
    <lineage>
        <taxon>Bacteria</taxon>
        <taxon>Pseudomonadati</taxon>
        <taxon>Bacteroidota</taxon>
        <taxon>Cytophagia</taxon>
        <taxon>Cytophagales</taxon>
        <taxon>Cyclobacteriaceae</taxon>
        <taxon>Algoriphagus</taxon>
    </lineage>
</organism>
<dbReference type="EMBL" id="JAUEPH010000004">
    <property type="protein sequence ID" value="MDN3204614.1"/>
    <property type="molecule type" value="Genomic_DNA"/>
</dbReference>
<dbReference type="Pfam" id="PF00106">
    <property type="entry name" value="adh_short"/>
    <property type="match status" value="1"/>
</dbReference>
<reference evidence="2" key="1">
    <citation type="submission" date="2023-06" db="EMBL/GenBank/DDBJ databases">
        <title>Robiginitalea aurantiacus sp. nov. and Algoriphagus sediminis sp. nov., isolated from coastal sediment.</title>
        <authorList>
            <person name="Zhou Z.Y."/>
            <person name="An J."/>
            <person name="Jia Y.W."/>
            <person name="Du Z.J."/>
        </authorList>
    </citation>
    <scope>NUCLEOTIDE SEQUENCE</scope>
    <source>
        <strain evidence="2">C2-7</strain>
    </source>
</reference>
<accession>A0ABT7YEJ0</accession>
<dbReference type="SUPFAM" id="SSF51735">
    <property type="entry name" value="NAD(P)-binding Rossmann-fold domains"/>
    <property type="match status" value="1"/>
</dbReference>
<dbReference type="Gene3D" id="3.40.50.720">
    <property type="entry name" value="NAD(P)-binding Rossmann-like Domain"/>
    <property type="match status" value="1"/>
</dbReference>
<proteinExistence type="predicted"/>
<keyword evidence="3" id="KW-1185">Reference proteome</keyword>
<dbReference type="RefSeq" id="WP_290000259.1">
    <property type="nucleotide sequence ID" value="NZ_JAUEPH010000004.1"/>
</dbReference>
<dbReference type="Proteomes" id="UP001171916">
    <property type="component" value="Unassembled WGS sequence"/>
</dbReference>
<dbReference type="InterPro" id="IPR002347">
    <property type="entry name" value="SDR_fam"/>
</dbReference>
<comment type="caution">
    <text evidence="2">The sequence shown here is derived from an EMBL/GenBank/DDBJ whole genome shotgun (WGS) entry which is preliminary data.</text>
</comment>
<evidence type="ECO:0000313" key="2">
    <source>
        <dbReference type="EMBL" id="MDN3204614.1"/>
    </source>
</evidence>
<dbReference type="PANTHER" id="PTHR43157">
    <property type="entry name" value="PHOSPHATIDYLINOSITOL-GLYCAN BIOSYNTHESIS CLASS F PROTEIN-RELATED"/>
    <property type="match status" value="1"/>
</dbReference>